<dbReference type="InterPro" id="IPR016181">
    <property type="entry name" value="Acyl_CoA_acyltransferase"/>
</dbReference>
<feature type="region of interest" description="Disordered" evidence="3">
    <location>
        <begin position="329"/>
        <end position="368"/>
    </location>
</feature>
<dbReference type="Pfam" id="PF00583">
    <property type="entry name" value="Acetyltransf_1"/>
    <property type="match status" value="1"/>
</dbReference>
<dbReference type="GeneID" id="303298336"/>
<sequence>MPFTIRQLTVDDADAVHALLLRSPEYARAVRGREVAEGDAREILTARPPQVDPLAKWVLGLCDGEGTVRGLCDVIVHWPEPATAHIGLLLVDSTAHGRGLGRLLHDSALAQLRADGGIRRLRAGVVATNADRAGGFWEHLGYRPTGVTAAYSAGTIESTTEILARDLVAEASQSPHALAPVAVADTRADAGPGTGTGAAAGAGVHHLELWTADLIAAEPAWHWLLTTLGWAAEHVEGWETGRIWRHGDGSYIVLEQSPDVVGERSERRAPGMNHIALSVQTRAALEAIRDSAAEHGWRELFSDAFPHAGGPDHAAWYAEDPEGIEVELVAPSAPPSSSDSPDPQGSAVAPVAPEALGGPGGLGGLGGL</sequence>
<reference evidence="7" key="1">
    <citation type="journal article" date="2019" name="Int. J. Syst. Evol. Microbiol.">
        <title>The Global Catalogue of Microorganisms (GCM) 10K type strain sequencing project: providing services to taxonomists for standard genome sequencing and annotation.</title>
        <authorList>
            <consortium name="The Broad Institute Genomics Platform"/>
            <consortium name="The Broad Institute Genome Sequencing Center for Infectious Disease"/>
            <person name="Wu L."/>
            <person name="Ma J."/>
        </authorList>
    </citation>
    <scope>NUCLEOTIDE SEQUENCE [LARGE SCALE GENOMIC DNA]</scope>
    <source>
        <strain evidence="7">CGMCC 1.16455</strain>
    </source>
</reference>
<dbReference type="EC" id="2.3.1.-" evidence="6"/>
<dbReference type="InterPro" id="IPR029068">
    <property type="entry name" value="Glyas_Bleomycin-R_OHBP_Dase"/>
</dbReference>
<dbReference type="Pfam" id="PF13669">
    <property type="entry name" value="Glyoxalase_4"/>
    <property type="match status" value="1"/>
</dbReference>
<evidence type="ECO:0000259" key="4">
    <source>
        <dbReference type="PROSITE" id="PS51186"/>
    </source>
</evidence>
<dbReference type="PANTHER" id="PTHR43877">
    <property type="entry name" value="AMINOALKYLPHOSPHONATE N-ACETYLTRANSFERASE-RELATED-RELATED"/>
    <property type="match status" value="1"/>
</dbReference>
<keyword evidence="7" id="KW-1185">Reference proteome</keyword>
<evidence type="ECO:0000256" key="3">
    <source>
        <dbReference type="SAM" id="MobiDB-lite"/>
    </source>
</evidence>
<accession>A0ABW0FAJ9</accession>
<keyword evidence="1 6" id="KW-0808">Transferase</keyword>
<dbReference type="Gene3D" id="3.10.180.10">
    <property type="entry name" value="2,3-Dihydroxybiphenyl 1,2-Dioxygenase, domain 1"/>
    <property type="match status" value="1"/>
</dbReference>
<feature type="domain" description="N-acetyltransferase" evidence="4">
    <location>
        <begin position="3"/>
        <end position="166"/>
    </location>
</feature>
<dbReference type="Gene3D" id="3.40.630.30">
    <property type="match status" value="1"/>
</dbReference>
<keyword evidence="2 6" id="KW-0012">Acyltransferase</keyword>
<dbReference type="SUPFAM" id="SSF55729">
    <property type="entry name" value="Acyl-CoA N-acyltransferases (Nat)"/>
    <property type="match status" value="1"/>
</dbReference>
<dbReference type="InterPro" id="IPR037523">
    <property type="entry name" value="VOC_core"/>
</dbReference>
<dbReference type="InterPro" id="IPR000182">
    <property type="entry name" value="GNAT_dom"/>
</dbReference>
<dbReference type="SUPFAM" id="SSF54593">
    <property type="entry name" value="Glyoxalase/Bleomycin resistance protein/Dihydroxybiphenyl dioxygenase"/>
    <property type="match status" value="1"/>
</dbReference>
<dbReference type="EMBL" id="JBHSLN010000012">
    <property type="protein sequence ID" value="MFC5296462.1"/>
    <property type="molecule type" value="Genomic_DNA"/>
</dbReference>
<organism evidence="6 7">
    <name type="scientific">Brachybacterium tyrofermentans</name>
    <dbReference type="NCBI Taxonomy" id="47848"/>
    <lineage>
        <taxon>Bacteria</taxon>
        <taxon>Bacillati</taxon>
        <taxon>Actinomycetota</taxon>
        <taxon>Actinomycetes</taxon>
        <taxon>Micrococcales</taxon>
        <taxon>Dermabacteraceae</taxon>
        <taxon>Brachybacterium</taxon>
    </lineage>
</organism>
<evidence type="ECO:0000256" key="2">
    <source>
        <dbReference type="ARBA" id="ARBA00023315"/>
    </source>
</evidence>
<proteinExistence type="predicted"/>
<dbReference type="Proteomes" id="UP001595937">
    <property type="component" value="Unassembled WGS sequence"/>
</dbReference>
<feature type="domain" description="VOC" evidence="5">
    <location>
        <begin position="203"/>
        <end position="331"/>
    </location>
</feature>
<dbReference type="PROSITE" id="PS51819">
    <property type="entry name" value="VOC"/>
    <property type="match status" value="1"/>
</dbReference>
<evidence type="ECO:0000259" key="5">
    <source>
        <dbReference type="PROSITE" id="PS51819"/>
    </source>
</evidence>
<name>A0ABW0FAJ9_9MICO</name>
<gene>
    <name evidence="6" type="ORF">ACFPK8_02980</name>
</gene>
<dbReference type="CDD" id="cd04301">
    <property type="entry name" value="NAT_SF"/>
    <property type="match status" value="1"/>
</dbReference>
<dbReference type="InterPro" id="IPR050832">
    <property type="entry name" value="Bact_Acetyltransf"/>
</dbReference>
<dbReference type="RefSeq" id="WP_343925376.1">
    <property type="nucleotide sequence ID" value="NZ_BAAAIR010000046.1"/>
</dbReference>
<protein>
    <submittedName>
        <fullName evidence="6">GNAT family N-acetyltransferase</fullName>
        <ecNumber evidence="6">2.3.1.-</ecNumber>
    </submittedName>
</protein>
<dbReference type="PROSITE" id="PS51186">
    <property type="entry name" value="GNAT"/>
    <property type="match status" value="1"/>
</dbReference>
<evidence type="ECO:0000313" key="7">
    <source>
        <dbReference type="Proteomes" id="UP001595937"/>
    </source>
</evidence>
<evidence type="ECO:0000313" key="6">
    <source>
        <dbReference type="EMBL" id="MFC5296462.1"/>
    </source>
</evidence>
<evidence type="ECO:0000256" key="1">
    <source>
        <dbReference type="ARBA" id="ARBA00022679"/>
    </source>
</evidence>
<comment type="caution">
    <text evidence="6">The sequence shown here is derived from an EMBL/GenBank/DDBJ whole genome shotgun (WGS) entry which is preliminary data.</text>
</comment>
<feature type="compositionally biased region" description="Gly residues" evidence="3">
    <location>
        <begin position="357"/>
        <end position="368"/>
    </location>
</feature>
<dbReference type="GO" id="GO:0016746">
    <property type="term" value="F:acyltransferase activity"/>
    <property type="evidence" value="ECO:0007669"/>
    <property type="project" value="UniProtKB-KW"/>
</dbReference>